<keyword evidence="3" id="KW-0813">Transport</keyword>
<dbReference type="RefSeq" id="WP_167135785.1">
    <property type="nucleotide sequence ID" value="NZ_JBGMNH010000032.1"/>
</dbReference>
<feature type="transmembrane region" description="Helical" evidence="8">
    <location>
        <begin position="377"/>
        <end position="399"/>
    </location>
</feature>
<evidence type="ECO:0000256" key="1">
    <source>
        <dbReference type="ARBA" id="ARBA00004651"/>
    </source>
</evidence>
<dbReference type="PANTHER" id="PTHR30489">
    <property type="entry name" value="LIPOPROTEIN-RELEASING SYSTEM TRANSMEMBRANE PROTEIN LOLE"/>
    <property type="match status" value="1"/>
</dbReference>
<feature type="transmembrane region" description="Helical" evidence="8">
    <location>
        <begin position="26"/>
        <end position="48"/>
    </location>
</feature>
<feature type="transmembrane region" description="Helical" evidence="8">
    <location>
        <begin position="270"/>
        <end position="294"/>
    </location>
</feature>
<dbReference type="InterPro" id="IPR025857">
    <property type="entry name" value="MacB_PCD"/>
</dbReference>
<feature type="domain" description="ABC3 transporter permease C-terminal" evidence="9">
    <location>
        <begin position="274"/>
        <end position="407"/>
    </location>
</feature>
<protein>
    <submittedName>
        <fullName evidence="11">Lipoprotein-releasing ABC transporter permease subunit LolE</fullName>
    </submittedName>
</protein>
<evidence type="ECO:0000256" key="7">
    <source>
        <dbReference type="ARBA" id="ARBA00023136"/>
    </source>
</evidence>
<sequence>MGSSLSLLLGLRFSRGRRRGGMVSLISIISTIGIALGVAVLIIGLSAMNGFERELNKRILAVVPHGEIEPVNQPFRNWQPMIAPIEKVPGIAAAAPYVNFTGLIESGAKMQALQVKGVDPQQESRLSALPSFVDGDAWQQFGADKQQIILGGGIAKSLNVKQGDWITIMIPNNDGENKLLQPKRIRLQVSGILQLSGMLDHSLALVPLADAQKYLDMGDSVSGIALKMSDPFQAQKLVRDAGEVTHSYVYIKSWIGTYGYMYRDIQMIRAIMYLAMVLVIGVACFNIVSTLVMAVKDKSSDIAVLRTLGAKDGLIRAIFIWYGLLAGLLGSISGVVVGVLVALNLTPIVRGLEHLTGHQLLAGDIYFIDFLPSELHWIDVISVLVTAIVLSLIASWYPARRASRIDPARVLSGQ</sequence>
<comment type="subcellular location">
    <subcellularLocation>
        <location evidence="1">Cell membrane</location>
        <topology evidence="1">Multi-pass membrane protein</topology>
    </subcellularLocation>
</comment>
<dbReference type="Pfam" id="PF12704">
    <property type="entry name" value="MacB_PCD"/>
    <property type="match status" value="1"/>
</dbReference>
<evidence type="ECO:0000256" key="6">
    <source>
        <dbReference type="ARBA" id="ARBA00022989"/>
    </source>
</evidence>
<feature type="transmembrane region" description="Helical" evidence="8">
    <location>
        <begin position="314"/>
        <end position="343"/>
    </location>
</feature>
<evidence type="ECO:0000256" key="5">
    <source>
        <dbReference type="ARBA" id="ARBA00022692"/>
    </source>
</evidence>
<proteinExistence type="inferred from homology"/>
<dbReference type="NCBIfam" id="NF008357">
    <property type="entry name" value="PRK11146.1"/>
    <property type="match status" value="1"/>
</dbReference>
<evidence type="ECO:0000313" key="11">
    <source>
        <dbReference type="EMBL" id="NIE99461.1"/>
    </source>
</evidence>
<dbReference type="NCBIfam" id="TIGR02212">
    <property type="entry name" value="lolCE"/>
    <property type="match status" value="1"/>
</dbReference>
<dbReference type="InterPro" id="IPR051447">
    <property type="entry name" value="Lipoprotein-release_system"/>
</dbReference>
<dbReference type="PANTHER" id="PTHR30489:SF0">
    <property type="entry name" value="LIPOPROTEIN-RELEASING SYSTEM TRANSMEMBRANE PROTEIN LOLE"/>
    <property type="match status" value="1"/>
</dbReference>
<evidence type="ECO:0000313" key="12">
    <source>
        <dbReference type="Proteomes" id="UP000780690"/>
    </source>
</evidence>
<dbReference type="Proteomes" id="UP000780690">
    <property type="component" value="Unassembled WGS sequence"/>
</dbReference>
<keyword evidence="11" id="KW-0449">Lipoprotein</keyword>
<dbReference type="EMBL" id="VWXD01000002">
    <property type="protein sequence ID" value="NIE99461.1"/>
    <property type="molecule type" value="Genomic_DNA"/>
</dbReference>
<dbReference type="NCBIfam" id="TIGR02213">
    <property type="entry name" value="lolE_release"/>
    <property type="match status" value="1"/>
</dbReference>
<dbReference type="InterPro" id="IPR011925">
    <property type="entry name" value="LolCE_TM"/>
</dbReference>
<keyword evidence="5 8" id="KW-0812">Transmembrane</keyword>
<dbReference type="InterPro" id="IPR011926">
    <property type="entry name" value="LolE_gammaproteobact"/>
</dbReference>
<dbReference type="InterPro" id="IPR003838">
    <property type="entry name" value="ABC3_permease_C"/>
</dbReference>
<keyword evidence="12" id="KW-1185">Reference proteome</keyword>
<name>A0ABX0QQW5_9GAMM</name>
<reference evidence="11 12" key="1">
    <citation type="journal article" date="2019" name="bioRxiv">
        <title>Bacteria contribute to plant secondary compound degradation in a generalist herbivore system.</title>
        <authorList>
            <person name="Francoeur C.B."/>
            <person name="Khadempour L."/>
            <person name="Moreira-Soto R.D."/>
            <person name="Gotting K."/>
            <person name="Book A.J."/>
            <person name="Pinto-Tomas A.A."/>
            <person name="Keefover-Ring K."/>
            <person name="Currie C.R."/>
        </authorList>
    </citation>
    <scope>NUCLEOTIDE SEQUENCE [LARGE SCALE GENOMIC DNA]</scope>
    <source>
        <strain evidence="11 12">Acro-805</strain>
    </source>
</reference>
<dbReference type="Pfam" id="PF02687">
    <property type="entry name" value="FtsX"/>
    <property type="match status" value="1"/>
</dbReference>
<keyword evidence="4" id="KW-1003">Cell membrane</keyword>
<evidence type="ECO:0000259" key="9">
    <source>
        <dbReference type="Pfam" id="PF02687"/>
    </source>
</evidence>
<accession>A0ABX0QQW5</accession>
<evidence type="ECO:0000256" key="4">
    <source>
        <dbReference type="ARBA" id="ARBA00022475"/>
    </source>
</evidence>
<evidence type="ECO:0000256" key="2">
    <source>
        <dbReference type="ARBA" id="ARBA00005236"/>
    </source>
</evidence>
<evidence type="ECO:0000259" key="10">
    <source>
        <dbReference type="Pfam" id="PF12704"/>
    </source>
</evidence>
<evidence type="ECO:0000256" key="3">
    <source>
        <dbReference type="ARBA" id="ARBA00022448"/>
    </source>
</evidence>
<comment type="caution">
    <text evidence="11">The sequence shown here is derived from an EMBL/GenBank/DDBJ whole genome shotgun (WGS) entry which is preliminary data.</text>
</comment>
<keyword evidence="6 8" id="KW-1133">Transmembrane helix</keyword>
<evidence type="ECO:0000256" key="8">
    <source>
        <dbReference type="SAM" id="Phobius"/>
    </source>
</evidence>
<keyword evidence="7 8" id="KW-0472">Membrane</keyword>
<comment type="similarity">
    <text evidence="2">Belongs to the ABC-4 integral membrane protein family. LolC/E subfamily.</text>
</comment>
<gene>
    <name evidence="11" type="primary">lolE</name>
    <name evidence="11" type="ORF">F3J38_05130</name>
</gene>
<feature type="domain" description="MacB-like periplasmic core" evidence="10">
    <location>
        <begin position="27"/>
        <end position="240"/>
    </location>
</feature>
<organism evidence="11 12">
    <name type="scientific">Candidatus Pantoea formicae</name>
    <dbReference type="NCBI Taxonomy" id="2608355"/>
    <lineage>
        <taxon>Bacteria</taxon>
        <taxon>Pseudomonadati</taxon>
        <taxon>Pseudomonadota</taxon>
        <taxon>Gammaproteobacteria</taxon>
        <taxon>Enterobacterales</taxon>
        <taxon>Erwiniaceae</taxon>
        <taxon>Pantoea</taxon>
    </lineage>
</organism>